<name>A8WL69_CAEBR</name>
<gene>
    <name evidence="1" type="ORF">CBG24660</name>
    <name evidence="1" type="ORF">CBG_24660</name>
</gene>
<protein>
    <submittedName>
        <fullName evidence="1">Protein CBG24660</fullName>
    </submittedName>
</protein>
<dbReference type="RefSeq" id="XP_002648399.1">
    <property type="nucleotide sequence ID" value="XM_002648353.1"/>
</dbReference>
<dbReference type="CTD" id="8590402"/>
<organism evidence="1 2">
    <name type="scientific">Caenorhabditis briggsae</name>
    <dbReference type="NCBI Taxonomy" id="6238"/>
    <lineage>
        <taxon>Eukaryota</taxon>
        <taxon>Metazoa</taxon>
        <taxon>Ecdysozoa</taxon>
        <taxon>Nematoda</taxon>
        <taxon>Chromadorea</taxon>
        <taxon>Rhabditida</taxon>
        <taxon>Rhabditina</taxon>
        <taxon>Rhabditomorpha</taxon>
        <taxon>Rhabditoidea</taxon>
        <taxon>Rhabditidae</taxon>
        <taxon>Peloderinae</taxon>
        <taxon>Caenorhabditis</taxon>
    </lineage>
</organism>
<dbReference type="KEGG" id="cbr:CBG_24660"/>
<keyword evidence="2" id="KW-1185">Reference proteome</keyword>
<dbReference type="AlphaFoldDB" id="A8WL69"/>
<dbReference type="GeneID" id="8590402"/>
<dbReference type="EMBL" id="HE601264">
    <property type="protein sequence ID" value="CAP21214.1"/>
    <property type="molecule type" value="Genomic_DNA"/>
</dbReference>
<proteinExistence type="predicted"/>
<dbReference type="HOGENOM" id="CLU_1994652_0_0_1"/>
<accession>A8WL69</accession>
<dbReference type="InParanoid" id="A8WL69"/>
<sequence>MYTTQKREILRAQISTKFPKRSKLHPFNFWSIFSDKYFGDNNRRCSRKKEYETYQINKVQVNIFNVKCLGDIATRRNQRNNWMLEKSKKDKKAEPLLPYSSRFTATSSKFKNLNHDFLIFLYFFP</sequence>
<evidence type="ECO:0000313" key="1">
    <source>
        <dbReference type="EMBL" id="CAP21214.1"/>
    </source>
</evidence>
<evidence type="ECO:0000313" key="2">
    <source>
        <dbReference type="Proteomes" id="UP000008549"/>
    </source>
</evidence>
<reference evidence="1 2" key="2">
    <citation type="journal article" date="2011" name="PLoS Genet.">
        <title>Caenorhabditis briggsae recombinant inbred line genotypes reveal inter-strain incompatibility and the evolution of recombination.</title>
        <authorList>
            <person name="Ross J.A."/>
            <person name="Koboldt D.C."/>
            <person name="Staisch J.E."/>
            <person name="Chamberlin H.M."/>
            <person name="Gupta B.P."/>
            <person name="Miller R.D."/>
            <person name="Baird S.E."/>
            <person name="Haag E.S."/>
        </authorList>
    </citation>
    <scope>NUCLEOTIDE SEQUENCE [LARGE SCALE GENOMIC DNA]</scope>
    <source>
        <strain evidence="1 2">AF16</strain>
    </source>
</reference>
<reference evidence="1 2" key="1">
    <citation type="journal article" date="2003" name="PLoS Biol.">
        <title>The genome sequence of Caenorhabditis briggsae: a platform for comparative genomics.</title>
        <authorList>
            <person name="Stein L.D."/>
            <person name="Bao Z."/>
            <person name="Blasiar D."/>
            <person name="Blumenthal T."/>
            <person name="Brent M.R."/>
            <person name="Chen N."/>
            <person name="Chinwalla A."/>
            <person name="Clarke L."/>
            <person name="Clee C."/>
            <person name="Coghlan A."/>
            <person name="Coulson A."/>
            <person name="D'Eustachio P."/>
            <person name="Fitch D.H."/>
            <person name="Fulton L.A."/>
            <person name="Fulton R.E."/>
            <person name="Griffiths-Jones S."/>
            <person name="Harris T.W."/>
            <person name="Hillier L.W."/>
            <person name="Kamath R."/>
            <person name="Kuwabara P.E."/>
            <person name="Mardis E.R."/>
            <person name="Marra M.A."/>
            <person name="Miner T.L."/>
            <person name="Minx P."/>
            <person name="Mullikin J.C."/>
            <person name="Plumb R.W."/>
            <person name="Rogers J."/>
            <person name="Schein J.E."/>
            <person name="Sohrmann M."/>
            <person name="Spieth J."/>
            <person name="Stajich J.E."/>
            <person name="Wei C."/>
            <person name="Willey D."/>
            <person name="Wilson R.K."/>
            <person name="Durbin R."/>
            <person name="Waterston R.H."/>
        </authorList>
    </citation>
    <scope>NUCLEOTIDE SEQUENCE [LARGE SCALE GENOMIC DNA]</scope>
    <source>
        <strain evidence="1 2">AF16</strain>
    </source>
</reference>
<dbReference type="Proteomes" id="UP000008549">
    <property type="component" value="Unassembled WGS sequence"/>
</dbReference>